<evidence type="ECO:0000313" key="3">
    <source>
        <dbReference type="Proteomes" id="UP000030764"/>
    </source>
</evidence>
<sequence length="105" mass="11843">MTKERLDERINDRGRCAPKGDILCLKELPADNVPAQLPNSASRAKRTEKALLTSEGTLHSLKKIYIYASHQNICPFVYPKLDMLDKLKQHTSWQDANAACAVETF</sequence>
<dbReference type="Proteomes" id="UP000030764">
    <property type="component" value="Unassembled WGS sequence"/>
</dbReference>
<dbReference type="AlphaFoldDB" id="A0A085MCX7"/>
<accession>A0A085MCX7</accession>
<organism evidence="1 3">
    <name type="scientific">Trichuris suis</name>
    <name type="common">pig whipworm</name>
    <dbReference type="NCBI Taxonomy" id="68888"/>
    <lineage>
        <taxon>Eukaryota</taxon>
        <taxon>Metazoa</taxon>
        <taxon>Ecdysozoa</taxon>
        <taxon>Nematoda</taxon>
        <taxon>Enoplea</taxon>
        <taxon>Dorylaimia</taxon>
        <taxon>Trichinellida</taxon>
        <taxon>Trichuridae</taxon>
        <taxon>Trichuris</taxon>
    </lineage>
</organism>
<evidence type="ECO:0000313" key="1">
    <source>
        <dbReference type="EMBL" id="KFD55073.1"/>
    </source>
</evidence>
<name>A0A085MCX7_9BILA</name>
<evidence type="ECO:0000313" key="2">
    <source>
        <dbReference type="EMBL" id="KFD72569.1"/>
    </source>
</evidence>
<dbReference type="EMBL" id="KL363202">
    <property type="protein sequence ID" value="KFD55073.1"/>
    <property type="molecule type" value="Genomic_DNA"/>
</dbReference>
<dbReference type="EMBL" id="KL367477">
    <property type="protein sequence ID" value="KFD72569.1"/>
    <property type="molecule type" value="Genomic_DNA"/>
</dbReference>
<keyword evidence="3" id="KW-1185">Reference proteome</keyword>
<proteinExistence type="predicted"/>
<dbReference type="Proteomes" id="UP000030758">
    <property type="component" value="Unassembled WGS sequence"/>
</dbReference>
<gene>
    <name evidence="1" type="ORF">M513_03991</name>
    <name evidence="2" type="ORF">M514_03991</name>
</gene>
<reference evidence="1 3" key="1">
    <citation type="journal article" date="2014" name="Nat. Genet.">
        <title>Genome and transcriptome of the porcine whipworm Trichuris suis.</title>
        <authorList>
            <person name="Jex A.R."/>
            <person name="Nejsum P."/>
            <person name="Schwarz E.M."/>
            <person name="Hu L."/>
            <person name="Young N.D."/>
            <person name="Hall R.S."/>
            <person name="Korhonen P.K."/>
            <person name="Liao S."/>
            <person name="Thamsborg S."/>
            <person name="Xia J."/>
            <person name="Xu P."/>
            <person name="Wang S."/>
            <person name="Scheerlinck J.P."/>
            <person name="Hofmann A."/>
            <person name="Sternberg P.W."/>
            <person name="Wang J."/>
            <person name="Gasser R.B."/>
        </authorList>
    </citation>
    <scope>NUCLEOTIDE SEQUENCE [LARGE SCALE GENOMIC DNA]</scope>
    <source>
        <strain evidence="2">DCEP-RM93F</strain>
        <strain evidence="1">DCEP-RM93M</strain>
    </source>
</reference>
<protein>
    <submittedName>
        <fullName evidence="1">Uncharacterized protein</fullName>
    </submittedName>
</protein>